<dbReference type="EMBL" id="CP036281">
    <property type="protein sequence ID" value="QDU80393.1"/>
    <property type="molecule type" value="Genomic_DNA"/>
</dbReference>
<dbReference type="Proteomes" id="UP000317178">
    <property type="component" value="Chromosome"/>
</dbReference>
<organism evidence="1 2">
    <name type="scientific">Polystyrenella longa</name>
    <dbReference type="NCBI Taxonomy" id="2528007"/>
    <lineage>
        <taxon>Bacteria</taxon>
        <taxon>Pseudomonadati</taxon>
        <taxon>Planctomycetota</taxon>
        <taxon>Planctomycetia</taxon>
        <taxon>Planctomycetales</taxon>
        <taxon>Planctomycetaceae</taxon>
        <taxon>Polystyrenella</taxon>
    </lineage>
</organism>
<dbReference type="OrthoDB" id="287521at2"/>
<dbReference type="RefSeq" id="WP_144995678.1">
    <property type="nucleotide sequence ID" value="NZ_CP036281.1"/>
</dbReference>
<dbReference type="KEGG" id="plon:Pla110_21220"/>
<evidence type="ECO:0000313" key="1">
    <source>
        <dbReference type="EMBL" id="QDU80393.1"/>
    </source>
</evidence>
<evidence type="ECO:0000313" key="2">
    <source>
        <dbReference type="Proteomes" id="UP000317178"/>
    </source>
</evidence>
<gene>
    <name evidence="1" type="ORF">Pla110_21220</name>
</gene>
<reference evidence="1 2" key="1">
    <citation type="submission" date="2019-02" db="EMBL/GenBank/DDBJ databases">
        <title>Deep-cultivation of Planctomycetes and their phenomic and genomic characterization uncovers novel biology.</title>
        <authorList>
            <person name="Wiegand S."/>
            <person name="Jogler M."/>
            <person name="Boedeker C."/>
            <person name="Pinto D."/>
            <person name="Vollmers J."/>
            <person name="Rivas-Marin E."/>
            <person name="Kohn T."/>
            <person name="Peeters S.H."/>
            <person name="Heuer A."/>
            <person name="Rast P."/>
            <person name="Oberbeckmann S."/>
            <person name="Bunk B."/>
            <person name="Jeske O."/>
            <person name="Meyerdierks A."/>
            <person name="Storesund J.E."/>
            <person name="Kallscheuer N."/>
            <person name="Luecker S."/>
            <person name="Lage O.M."/>
            <person name="Pohl T."/>
            <person name="Merkel B.J."/>
            <person name="Hornburger P."/>
            <person name="Mueller R.-W."/>
            <person name="Bruemmer F."/>
            <person name="Labrenz M."/>
            <person name="Spormann A.M."/>
            <person name="Op den Camp H."/>
            <person name="Overmann J."/>
            <person name="Amann R."/>
            <person name="Jetten M.S.M."/>
            <person name="Mascher T."/>
            <person name="Medema M.H."/>
            <person name="Devos D.P."/>
            <person name="Kaster A.-K."/>
            <person name="Ovreas L."/>
            <person name="Rohde M."/>
            <person name="Galperin M.Y."/>
            <person name="Jogler C."/>
        </authorList>
    </citation>
    <scope>NUCLEOTIDE SEQUENCE [LARGE SCALE GENOMIC DNA]</scope>
    <source>
        <strain evidence="1 2">Pla110</strain>
    </source>
</reference>
<name>A0A518CMG7_9PLAN</name>
<proteinExistence type="predicted"/>
<keyword evidence="2" id="KW-1185">Reference proteome</keyword>
<sequence>MPTEKTDIVKELRLRSWARQNYVAPADRSTDWHPIVLDEMNRRDVEAAAMQEDIAAWQQTKTSPSSIVPLIPGSLLKLHPPHKEVPAPKFMSQVQSAAIREELARSGWY</sequence>
<protein>
    <submittedName>
        <fullName evidence="1">Uncharacterized protein</fullName>
    </submittedName>
</protein>
<dbReference type="AlphaFoldDB" id="A0A518CMG7"/>
<accession>A0A518CMG7</accession>